<reference evidence="6 7" key="1">
    <citation type="submission" date="2020-08" db="EMBL/GenBank/DDBJ databases">
        <title>Dyella sp. G9 isolated from forest soil.</title>
        <authorList>
            <person name="Fu J."/>
            <person name="Qiu L."/>
        </authorList>
    </citation>
    <scope>NUCLEOTIDE SEQUENCE [LARGE SCALE GENOMIC DNA]</scope>
    <source>
        <strain evidence="6 7">G9</strain>
    </source>
</reference>
<dbReference type="GO" id="GO:0006310">
    <property type="term" value="P:DNA recombination"/>
    <property type="evidence" value="ECO:0007669"/>
    <property type="project" value="UniProtKB-KW"/>
</dbReference>
<dbReference type="KEGG" id="dtl:H8F01_18240"/>
<dbReference type="PANTHER" id="PTHR30629:SF2">
    <property type="entry name" value="PROPHAGE INTEGRASE INTS-RELATED"/>
    <property type="match status" value="1"/>
</dbReference>
<keyword evidence="3" id="KW-0238">DNA-binding</keyword>
<sequence length="441" mass="48978">MAKLRLEDDVVKAAVPEEGRPVIHYDKPAATGKGAFVPGFALQITPKGTKTFLLCYVAKASGRERRMVVGMFPSLTVSAARKKAQEFRAQVEVGRDPWQERADGRAQEVALAARQRAHTLADLLAAYVQQSKDSGRKDWRAVENAVERHLVKHFPRLVKLPADEVTIDDLAKVFQRIIDAGHYNEARKLRAYLRAAYTTAVNARTDLGLTAFAGFKIHSNPLRELRVSRPKELAEEADKAAEKRKWSLSPDELAAYYRRTFDLDPANGAALRFHLLTGGQRVRQLRRLTVADYDARNARVTIRDIKGRRQVAYKHVVPLIPDAVAAIEAMRGADPQGDHVFTVSHGLTPACENAIAEGMRTIAKAMMDAGEVARRPTPGTIRKTTETLLRDLRVPREVRAHLLSHGRGDVQAASYEVGDLEDMKRDALMKLHALCVPKATA</sequence>
<accession>A0A7G8Q2H9</accession>
<organism evidence="6 7">
    <name type="scientific">Dyella telluris</name>
    <dbReference type="NCBI Taxonomy" id="2763498"/>
    <lineage>
        <taxon>Bacteria</taxon>
        <taxon>Pseudomonadati</taxon>
        <taxon>Pseudomonadota</taxon>
        <taxon>Gammaproteobacteria</taxon>
        <taxon>Lysobacterales</taxon>
        <taxon>Rhodanobacteraceae</taxon>
        <taxon>Dyella</taxon>
    </lineage>
</organism>
<dbReference type="InterPro" id="IPR002104">
    <property type="entry name" value="Integrase_catalytic"/>
</dbReference>
<protein>
    <submittedName>
        <fullName evidence="6">Integrase family protein</fullName>
    </submittedName>
</protein>
<evidence type="ECO:0000313" key="7">
    <source>
        <dbReference type="Proteomes" id="UP000515873"/>
    </source>
</evidence>
<evidence type="ECO:0000256" key="2">
    <source>
        <dbReference type="ARBA" id="ARBA00022908"/>
    </source>
</evidence>
<comment type="similarity">
    <text evidence="1">Belongs to the 'phage' integrase family.</text>
</comment>
<dbReference type="GO" id="GO:0015074">
    <property type="term" value="P:DNA integration"/>
    <property type="evidence" value="ECO:0007669"/>
    <property type="project" value="UniProtKB-KW"/>
</dbReference>
<keyword evidence="7" id="KW-1185">Reference proteome</keyword>
<feature type="domain" description="Tyr recombinase" evidence="5">
    <location>
        <begin position="243"/>
        <end position="429"/>
    </location>
</feature>
<dbReference type="Gene3D" id="1.10.443.10">
    <property type="entry name" value="Intergrase catalytic core"/>
    <property type="match status" value="1"/>
</dbReference>
<evidence type="ECO:0000256" key="4">
    <source>
        <dbReference type="ARBA" id="ARBA00023172"/>
    </source>
</evidence>
<dbReference type="Proteomes" id="UP000515873">
    <property type="component" value="Chromosome"/>
</dbReference>
<evidence type="ECO:0000256" key="1">
    <source>
        <dbReference type="ARBA" id="ARBA00008857"/>
    </source>
</evidence>
<gene>
    <name evidence="6" type="ORF">H8F01_18240</name>
</gene>
<dbReference type="PROSITE" id="PS51898">
    <property type="entry name" value="TYR_RECOMBINASE"/>
    <property type="match status" value="1"/>
</dbReference>
<evidence type="ECO:0000259" key="5">
    <source>
        <dbReference type="PROSITE" id="PS51898"/>
    </source>
</evidence>
<proteinExistence type="inferred from homology"/>
<dbReference type="Gene3D" id="1.10.150.130">
    <property type="match status" value="1"/>
</dbReference>
<keyword evidence="2" id="KW-0229">DNA integration</keyword>
<dbReference type="AlphaFoldDB" id="A0A7G8Q2H9"/>
<evidence type="ECO:0000256" key="3">
    <source>
        <dbReference type="ARBA" id="ARBA00023125"/>
    </source>
</evidence>
<dbReference type="Pfam" id="PF13356">
    <property type="entry name" value="Arm-DNA-bind_3"/>
    <property type="match status" value="1"/>
</dbReference>
<dbReference type="SUPFAM" id="SSF56349">
    <property type="entry name" value="DNA breaking-rejoining enzymes"/>
    <property type="match status" value="1"/>
</dbReference>
<dbReference type="Gene3D" id="3.30.160.390">
    <property type="entry name" value="Integrase, DNA-binding domain"/>
    <property type="match status" value="1"/>
</dbReference>
<dbReference type="InterPro" id="IPR050808">
    <property type="entry name" value="Phage_Integrase"/>
</dbReference>
<dbReference type="GO" id="GO:0003677">
    <property type="term" value="F:DNA binding"/>
    <property type="evidence" value="ECO:0007669"/>
    <property type="project" value="UniProtKB-KW"/>
</dbReference>
<evidence type="ECO:0000313" key="6">
    <source>
        <dbReference type="EMBL" id="QNK00987.1"/>
    </source>
</evidence>
<dbReference type="InterPro" id="IPR038488">
    <property type="entry name" value="Integrase_DNA-bd_sf"/>
</dbReference>
<keyword evidence="4" id="KW-0233">DNA recombination</keyword>
<dbReference type="InterPro" id="IPR010998">
    <property type="entry name" value="Integrase_recombinase_N"/>
</dbReference>
<dbReference type="RefSeq" id="WP_187056451.1">
    <property type="nucleotide sequence ID" value="NZ_CP060412.1"/>
</dbReference>
<dbReference type="PANTHER" id="PTHR30629">
    <property type="entry name" value="PROPHAGE INTEGRASE"/>
    <property type="match status" value="1"/>
</dbReference>
<dbReference type="InterPro" id="IPR025166">
    <property type="entry name" value="Integrase_DNA_bind_dom"/>
</dbReference>
<name>A0A7G8Q2H9_9GAMM</name>
<dbReference type="InterPro" id="IPR013762">
    <property type="entry name" value="Integrase-like_cat_sf"/>
</dbReference>
<dbReference type="InterPro" id="IPR011010">
    <property type="entry name" value="DNA_brk_join_enz"/>
</dbReference>
<dbReference type="EMBL" id="CP060412">
    <property type="protein sequence ID" value="QNK00987.1"/>
    <property type="molecule type" value="Genomic_DNA"/>
</dbReference>